<proteinExistence type="inferred from homology"/>
<dbReference type="GO" id="GO:0044283">
    <property type="term" value="P:small molecule biosynthetic process"/>
    <property type="evidence" value="ECO:0007669"/>
    <property type="project" value="UniProtKB-ARBA"/>
</dbReference>
<dbReference type="InterPro" id="IPR050231">
    <property type="entry name" value="Iron_ascorbate_oxido_reductase"/>
</dbReference>
<dbReference type="PANTHER" id="PTHR47990">
    <property type="entry name" value="2-OXOGLUTARATE (2OG) AND FE(II)-DEPENDENT OXYGENASE SUPERFAMILY PROTEIN-RELATED"/>
    <property type="match status" value="1"/>
</dbReference>
<evidence type="ECO:0000259" key="3">
    <source>
        <dbReference type="PROSITE" id="PS51471"/>
    </source>
</evidence>
<reference evidence="5" key="1">
    <citation type="journal article" date="2014" name="Genome Announc.">
        <title>Draft genome sequence of Colletotrichum sublineola, a destructive pathogen of cultivated sorghum.</title>
        <authorList>
            <person name="Baroncelli R."/>
            <person name="Sanz-Martin J.M."/>
            <person name="Rech G.E."/>
            <person name="Sukno S.A."/>
            <person name="Thon M.R."/>
        </authorList>
    </citation>
    <scope>NUCLEOTIDE SEQUENCE [LARGE SCALE GENOMIC DNA]</scope>
    <source>
        <strain evidence="5">TX430BB</strain>
    </source>
</reference>
<name>A0A066XF69_COLSU</name>
<evidence type="ECO:0000256" key="1">
    <source>
        <dbReference type="ARBA" id="ARBA00008056"/>
    </source>
</evidence>
<dbReference type="HOGENOM" id="CLU_010119_4_0_1"/>
<dbReference type="Proteomes" id="UP000027238">
    <property type="component" value="Unassembled WGS sequence"/>
</dbReference>
<sequence length="282" mass="31613">MDSARFEGPSQGDTANLSVISMQKLLSDDAEEASKLFSACSEWGFFCLDLGSDEIESYTATAGRLNDLAVQYFNKPLEEKMQDTNHAWETFNICGRLSTSLGLKGASRLEDLHRAGQPSTSTAVIQHYPFEGDLPADTSSGHFAHTDTGSVTILFNTEWGLQVCNTYSEEWQYVPPARGTHAIVNIGDTIKSLTAVRLKSCLHRVVPYFDRWTRGSRYAIIFFLRANNPVEFEDLEGQKWNAHDWLNKKFLNYRSPHEVQKQSLMATGRLGFVGLWKPGMSA</sequence>
<dbReference type="OrthoDB" id="288590at2759"/>
<dbReference type="PROSITE" id="PS51471">
    <property type="entry name" value="FE2OG_OXY"/>
    <property type="match status" value="1"/>
</dbReference>
<gene>
    <name evidence="4" type="ORF">CSUB01_03636</name>
</gene>
<keyword evidence="2" id="KW-0408">Iron</keyword>
<protein>
    <recommendedName>
        <fullName evidence="3">Fe2OG dioxygenase domain-containing protein</fullName>
    </recommendedName>
</protein>
<dbReference type="InterPro" id="IPR027443">
    <property type="entry name" value="IPNS-like_sf"/>
</dbReference>
<keyword evidence="5" id="KW-1185">Reference proteome</keyword>
<dbReference type="Pfam" id="PF14226">
    <property type="entry name" value="DIOX_N"/>
    <property type="match status" value="1"/>
</dbReference>
<evidence type="ECO:0000313" key="5">
    <source>
        <dbReference type="Proteomes" id="UP000027238"/>
    </source>
</evidence>
<keyword evidence="2" id="KW-0479">Metal-binding</keyword>
<dbReference type="InterPro" id="IPR044861">
    <property type="entry name" value="IPNS-like_FE2OG_OXY"/>
</dbReference>
<dbReference type="AlphaFoldDB" id="A0A066XF69"/>
<feature type="domain" description="Fe2OG dioxygenase" evidence="3">
    <location>
        <begin position="118"/>
        <end position="226"/>
    </location>
</feature>
<dbReference type="GO" id="GO:0046872">
    <property type="term" value="F:metal ion binding"/>
    <property type="evidence" value="ECO:0007669"/>
    <property type="project" value="UniProtKB-KW"/>
</dbReference>
<dbReference type="SUPFAM" id="SSF51197">
    <property type="entry name" value="Clavaminate synthase-like"/>
    <property type="match status" value="1"/>
</dbReference>
<keyword evidence="2" id="KW-0560">Oxidoreductase</keyword>
<dbReference type="OMA" id="QCADKSS"/>
<dbReference type="InterPro" id="IPR005123">
    <property type="entry name" value="Oxoglu/Fe-dep_dioxygenase_dom"/>
</dbReference>
<dbReference type="eggNOG" id="KOG0143">
    <property type="taxonomic scope" value="Eukaryota"/>
</dbReference>
<dbReference type="InterPro" id="IPR026992">
    <property type="entry name" value="DIOX_N"/>
</dbReference>
<organism evidence="4 5">
    <name type="scientific">Colletotrichum sublineola</name>
    <name type="common">Sorghum anthracnose fungus</name>
    <dbReference type="NCBI Taxonomy" id="1173701"/>
    <lineage>
        <taxon>Eukaryota</taxon>
        <taxon>Fungi</taxon>
        <taxon>Dikarya</taxon>
        <taxon>Ascomycota</taxon>
        <taxon>Pezizomycotina</taxon>
        <taxon>Sordariomycetes</taxon>
        <taxon>Hypocreomycetidae</taxon>
        <taxon>Glomerellales</taxon>
        <taxon>Glomerellaceae</taxon>
        <taxon>Colletotrichum</taxon>
        <taxon>Colletotrichum graminicola species complex</taxon>
    </lineage>
</organism>
<dbReference type="Gene3D" id="2.60.120.330">
    <property type="entry name" value="B-lactam Antibiotic, Isopenicillin N Synthase, Chain"/>
    <property type="match status" value="2"/>
</dbReference>
<comment type="caution">
    <text evidence="4">The sequence shown here is derived from an EMBL/GenBank/DDBJ whole genome shotgun (WGS) entry which is preliminary data.</text>
</comment>
<accession>A0A066XF69</accession>
<evidence type="ECO:0000256" key="2">
    <source>
        <dbReference type="RuleBase" id="RU003682"/>
    </source>
</evidence>
<comment type="similarity">
    <text evidence="1 2">Belongs to the iron/ascorbate-dependent oxidoreductase family.</text>
</comment>
<dbReference type="EMBL" id="JMSE01000791">
    <property type="protein sequence ID" value="KDN67582.1"/>
    <property type="molecule type" value="Genomic_DNA"/>
</dbReference>
<dbReference type="STRING" id="1173701.A0A066XF69"/>
<evidence type="ECO:0000313" key="4">
    <source>
        <dbReference type="EMBL" id="KDN67582.1"/>
    </source>
</evidence>
<dbReference type="GO" id="GO:0016491">
    <property type="term" value="F:oxidoreductase activity"/>
    <property type="evidence" value="ECO:0007669"/>
    <property type="project" value="UniProtKB-KW"/>
</dbReference>
<dbReference type="Pfam" id="PF03171">
    <property type="entry name" value="2OG-FeII_Oxy"/>
    <property type="match status" value="1"/>
</dbReference>